<keyword evidence="3" id="KW-1185">Reference proteome</keyword>
<evidence type="ECO:0000259" key="1">
    <source>
        <dbReference type="Pfam" id="PF14096"/>
    </source>
</evidence>
<accession>A0A4D7JJ22</accession>
<dbReference type="InterPro" id="IPR025369">
    <property type="entry name" value="DUF4274"/>
</dbReference>
<dbReference type="EMBL" id="CP028923">
    <property type="protein sequence ID" value="QCK15581.1"/>
    <property type="molecule type" value="Genomic_DNA"/>
</dbReference>
<proteinExistence type="predicted"/>
<feature type="domain" description="DUF4274" evidence="1">
    <location>
        <begin position="32"/>
        <end position="103"/>
    </location>
</feature>
<dbReference type="Proteomes" id="UP000298616">
    <property type="component" value="Chromosome"/>
</dbReference>
<sequence>MLNDKEKHLINSFEGNNNLKKWIKSIKESNNPFFLKESAETYNWDDGFELPSIIANHPYCDKGTALTLFWLAEGIVYHKGEIAKDEYNGDWVNFCEMIGDKLINETYKEGAVSFNPGLSRVSIYKYKKCGIPEAPYKPVEGVKNR</sequence>
<dbReference type="AlphaFoldDB" id="A0A4D7JJ22"/>
<name>A0A4D7JJ22_9BACT</name>
<gene>
    <name evidence="2" type="ORF">DCC35_12900</name>
</gene>
<reference evidence="2 3" key="1">
    <citation type="submission" date="2018-04" db="EMBL/GenBank/DDBJ databases">
        <title>Complete genome uncultured novel isolate.</title>
        <authorList>
            <person name="Merlino G."/>
        </authorList>
    </citation>
    <scope>NUCLEOTIDE SEQUENCE [LARGE SCALE GENOMIC DNA]</scope>
    <source>
        <strain evidence="3">R1DC9</strain>
    </source>
</reference>
<evidence type="ECO:0000313" key="2">
    <source>
        <dbReference type="EMBL" id="QCK15581.1"/>
    </source>
</evidence>
<dbReference type="Pfam" id="PF14096">
    <property type="entry name" value="DUF4274"/>
    <property type="match status" value="1"/>
</dbReference>
<evidence type="ECO:0000313" key="3">
    <source>
        <dbReference type="Proteomes" id="UP000298616"/>
    </source>
</evidence>
<organism evidence="2 3">
    <name type="scientific">Mangrovivirga cuniculi</name>
    <dbReference type="NCBI Taxonomy" id="2715131"/>
    <lineage>
        <taxon>Bacteria</taxon>
        <taxon>Pseudomonadati</taxon>
        <taxon>Bacteroidota</taxon>
        <taxon>Cytophagia</taxon>
        <taxon>Cytophagales</taxon>
        <taxon>Mangrovivirgaceae</taxon>
        <taxon>Mangrovivirga</taxon>
    </lineage>
</organism>
<dbReference type="OrthoDB" id="269804at2"/>
<protein>
    <recommendedName>
        <fullName evidence="1">DUF4274 domain-containing protein</fullName>
    </recommendedName>
</protein>
<dbReference type="RefSeq" id="WP_137091176.1">
    <property type="nucleotide sequence ID" value="NZ_CP028923.1"/>
</dbReference>
<dbReference type="KEGG" id="fpf:DCC35_12900"/>